<proteinExistence type="predicted"/>
<evidence type="ECO:0000259" key="2">
    <source>
        <dbReference type="Pfam" id="PF26572"/>
    </source>
</evidence>
<feature type="domain" description="DUF8010" evidence="1">
    <location>
        <begin position="28"/>
        <end position="109"/>
    </location>
</feature>
<organism evidence="3 4">
    <name type="scientific">Corynebacterium suicordis DSM 45110</name>
    <dbReference type="NCBI Taxonomy" id="1121369"/>
    <lineage>
        <taxon>Bacteria</taxon>
        <taxon>Bacillati</taxon>
        <taxon>Actinomycetota</taxon>
        <taxon>Actinomycetes</taxon>
        <taxon>Mycobacteriales</taxon>
        <taxon>Corynebacteriaceae</taxon>
        <taxon>Corynebacterium</taxon>
    </lineage>
</organism>
<name>A0ABR9ZM01_9CORY</name>
<dbReference type="Proteomes" id="UP000635902">
    <property type="component" value="Unassembled WGS sequence"/>
</dbReference>
<gene>
    <name evidence="3" type="ORF">IRY30_07775</name>
</gene>
<protein>
    <submittedName>
        <fullName evidence="3">Uncharacterized protein</fullName>
    </submittedName>
</protein>
<evidence type="ECO:0000313" key="4">
    <source>
        <dbReference type="Proteomes" id="UP000635902"/>
    </source>
</evidence>
<evidence type="ECO:0000259" key="1">
    <source>
        <dbReference type="Pfam" id="PF26035"/>
    </source>
</evidence>
<sequence>MTAQLNIPVSSTPQDAKSIEGALQRTASIARRALSMDPDALIRFRPSAVEGATDVFISTPLHCVVSQRIAGTVTEETVAMAREIAPKLDTASPGEQLDLGMSMDFMWAGTLPPLEGFQVVDKIPAEEVRNAHATMGKENADASAPGGIARSLLEQEVVEVTSEENDERVALTGRHLAALGGLGVIAKPTAPELSKFDLLRVSVTASWIRIDALYGTVYSPRPGGLARVPSPR</sequence>
<dbReference type="EMBL" id="JADKMY010000002">
    <property type="protein sequence ID" value="MBF4553974.1"/>
    <property type="molecule type" value="Genomic_DNA"/>
</dbReference>
<comment type="caution">
    <text evidence="3">The sequence shown here is derived from an EMBL/GenBank/DDBJ whole genome shotgun (WGS) entry which is preliminary data.</text>
</comment>
<dbReference type="Pfam" id="PF26572">
    <property type="entry name" value="DUF8185"/>
    <property type="match status" value="1"/>
</dbReference>
<dbReference type="RefSeq" id="WP_194556852.1">
    <property type="nucleotide sequence ID" value="NZ_JADKMY010000002.1"/>
</dbReference>
<dbReference type="Pfam" id="PF26035">
    <property type="entry name" value="DUF8010"/>
    <property type="match status" value="1"/>
</dbReference>
<accession>A0ABR9ZM01</accession>
<feature type="domain" description="DUF8185" evidence="2">
    <location>
        <begin position="112"/>
        <end position="223"/>
    </location>
</feature>
<evidence type="ECO:0000313" key="3">
    <source>
        <dbReference type="EMBL" id="MBF4553974.1"/>
    </source>
</evidence>
<dbReference type="InterPro" id="IPR058323">
    <property type="entry name" value="DUF8010"/>
</dbReference>
<keyword evidence="4" id="KW-1185">Reference proteome</keyword>
<reference evidence="3 4" key="1">
    <citation type="submission" date="2020-10" db="EMBL/GenBank/DDBJ databases">
        <title>Novel species in genus Corynebacterium.</title>
        <authorList>
            <person name="Zhang G."/>
        </authorList>
    </citation>
    <scope>NUCLEOTIDE SEQUENCE [LARGE SCALE GENOMIC DNA]</scope>
    <source>
        <strain evidence="3 4">DSM 45110</strain>
    </source>
</reference>
<dbReference type="InterPro" id="IPR058498">
    <property type="entry name" value="DUF8185"/>
</dbReference>